<comment type="caution">
    <text evidence="9">The sequence shown here is derived from an EMBL/GenBank/DDBJ whole genome shotgun (WGS) entry which is preliminary data.</text>
</comment>
<comment type="similarity">
    <text evidence="6">Belongs to the peptidase M48 family.</text>
</comment>
<dbReference type="PANTHER" id="PTHR34978">
    <property type="entry name" value="POSSIBLE SENSOR-TRANSDUCER PROTEIN BLAR"/>
    <property type="match status" value="1"/>
</dbReference>
<sequence length="332" mass="33464">MIVTLLLLGHALVLSTAGTAALRRAGWPSRAPRLAIAAWLGMSASIVAAVILAGLTATSAAVRSGAAPGRCYGPVRWPCAPEVFSEMGVLAATGAVAALALAARATWCLIAEFRAAARERSLRLDALTLVGRADARLGVTVVDHVTAAAYCVPGRRARIVVTSGALAALDDAQLSAVLAHERAHLRQRHHLALTASRSLVRAFGPLPPFTTARSQIAFLAELAADDAAAKRSGRLTVAESLLTLSEAVPAGAPAPVLAAGGTATGARARRLITGTRPLGPVRTLLGLTVTAAVLTAPLAAAGPVITTAVACCGSSSTPAHVLCAPGCPAQPA</sequence>
<accession>A0ABN0XGZ7</accession>
<dbReference type="CDD" id="cd07326">
    <property type="entry name" value="M56_BlaR1_MecR1_like"/>
    <property type="match status" value="1"/>
</dbReference>
<feature type="transmembrane region" description="Helical" evidence="7">
    <location>
        <begin position="83"/>
        <end position="103"/>
    </location>
</feature>
<dbReference type="Proteomes" id="UP001501822">
    <property type="component" value="Unassembled WGS sequence"/>
</dbReference>
<evidence type="ECO:0000256" key="4">
    <source>
        <dbReference type="ARBA" id="ARBA00022833"/>
    </source>
</evidence>
<feature type="domain" description="Peptidase M48" evidence="8">
    <location>
        <begin position="138"/>
        <end position="201"/>
    </location>
</feature>
<dbReference type="RefSeq" id="WP_252803709.1">
    <property type="nucleotide sequence ID" value="NZ_BAAABM010000064.1"/>
</dbReference>
<keyword evidence="7" id="KW-0812">Transmembrane</keyword>
<evidence type="ECO:0000256" key="2">
    <source>
        <dbReference type="ARBA" id="ARBA00022723"/>
    </source>
</evidence>
<feature type="transmembrane region" description="Helical" evidence="7">
    <location>
        <begin position="36"/>
        <end position="62"/>
    </location>
</feature>
<proteinExistence type="inferred from homology"/>
<keyword evidence="2" id="KW-0479">Metal-binding</keyword>
<name>A0ABN0XGZ7_9ACTN</name>
<gene>
    <name evidence="9" type="ORF">GCM10010151_62250</name>
</gene>
<reference evidence="9 10" key="1">
    <citation type="journal article" date="2019" name="Int. J. Syst. Evol. Microbiol.">
        <title>The Global Catalogue of Microorganisms (GCM) 10K type strain sequencing project: providing services to taxonomists for standard genome sequencing and annotation.</title>
        <authorList>
            <consortium name="The Broad Institute Genomics Platform"/>
            <consortium name="The Broad Institute Genome Sequencing Center for Infectious Disease"/>
            <person name="Wu L."/>
            <person name="Ma J."/>
        </authorList>
    </citation>
    <scope>NUCLEOTIDE SEQUENCE [LARGE SCALE GENOMIC DNA]</scope>
    <source>
        <strain evidence="9 10">JCM 3146</strain>
    </source>
</reference>
<dbReference type="PANTHER" id="PTHR34978:SF3">
    <property type="entry name" value="SLR0241 PROTEIN"/>
    <property type="match status" value="1"/>
</dbReference>
<keyword evidence="1 6" id="KW-0645">Protease</keyword>
<dbReference type="EMBL" id="BAAABM010000064">
    <property type="protein sequence ID" value="GAA0363849.1"/>
    <property type="molecule type" value="Genomic_DNA"/>
</dbReference>
<evidence type="ECO:0000256" key="6">
    <source>
        <dbReference type="RuleBase" id="RU003983"/>
    </source>
</evidence>
<keyword evidence="3 6" id="KW-0378">Hydrolase</keyword>
<keyword evidence="10" id="KW-1185">Reference proteome</keyword>
<keyword evidence="7" id="KW-0472">Membrane</keyword>
<dbReference type="Gene3D" id="3.30.2010.10">
    <property type="entry name" value="Metalloproteases ('zincins'), catalytic domain"/>
    <property type="match status" value="1"/>
</dbReference>
<evidence type="ECO:0000313" key="10">
    <source>
        <dbReference type="Proteomes" id="UP001501822"/>
    </source>
</evidence>
<evidence type="ECO:0000259" key="8">
    <source>
        <dbReference type="Pfam" id="PF01435"/>
    </source>
</evidence>
<comment type="cofactor">
    <cofactor evidence="6">
        <name>Zn(2+)</name>
        <dbReference type="ChEBI" id="CHEBI:29105"/>
    </cofactor>
    <text evidence="6">Binds 1 zinc ion per subunit.</text>
</comment>
<dbReference type="InterPro" id="IPR001915">
    <property type="entry name" value="Peptidase_M48"/>
</dbReference>
<keyword evidence="5 6" id="KW-0482">Metalloprotease</keyword>
<dbReference type="InterPro" id="IPR052173">
    <property type="entry name" value="Beta-lactam_resp_regulator"/>
</dbReference>
<keyword evidence="4 6" id="KW-0862">Zinc</keyword>
<evidence type="ECO:0000256" key="7">
    <source>
        <dbReference type="SAM" id="Phobius"/>
    </source>
</evidence>
<protein>
    <submittedName>
        <fullName evidence="9">M56 family metallopeptidase</fullName>
    </submittedName>
</protein>
<evidence type="ECO:0000313" key="9">
    <source>
        <dbReference type="EMBL" id="GAA0363849.1"/>
    </source>
</evidence>
<evidence type="ECO:0000256" key="5">
    <source>
        <dbReference type="ARBA" id="ARBA00023049"/>
    </source>
</evidence>
<keyword evidence="7" id="KW-1133">Transmembrane helix</keyword>
<evidence type="ECO:0000256" key="3">
    <source>
        <dbReference type="ARBA" id="ARBA00022801"/>
    </source>
</evidence>
<dbReference type="Pfam" id="PF01435">
    <property type="entry name" value="Peptidase_M48"/>
    <property type="match status" value="1"/>
</dbReference>
<organism evidence="9 10">
    <name type="scientific">Actinoallomurus spadix</name>
    <dbReference type="NCBI Taxonomy" id="79912"/>
    <lineage>
        <taxon>Bacteria</taxon>
        <taxon>Bacillati</taxon>
        <taxon>Actinomycetota</taxon>
        <taxon>Actinomycetes</taxon>
        <taxon>Streptosporangiales</taxon>
        <taxon>Thermomonosporaceae</taxon>
        <taxon>Actinoallomurus</taxon>
    </lineage>
</organism>
<evidence type="ECO:0000256" key="1">
    <source>
        <dbReference type="ARBA" id="ARBA00022670"/>
    </source>
</evidence>